<protein>
    <submittedName>
        <fullName evidence="2">Amino-acid N-acetyltransferase</fullName>
    </submittedName>
</protein>
<accession>A0A2T5JU64</accession>
<sequence length="147" mass="15121">MAETRRLDARPVAGNDPALIAALTAAGLPTDDLTEPGRGFFAYRSGDRPAGFGGIERHGAHALLRSIVVPEGRRGEGLGGAILSHLMTEAAGAAAVWLLTTTAAPFFARHGFHTVPRGNAPAEILATRQAAAICPASATLMTCGPEI</sequence>
<dbReference type="PROSITE" id="PS51186">
    <property type="entry name" value="GNAT"/>
    <property type="match status" value="1"/>
</dbReference>
<gene>
    <name evidence="2" type="ORF">C8J28_12169</name>
</gene>
<dbReference type="Proteomes" id="UP000244060">
    <property type="component" value="Unassembled WGS sequence"/>
</dbReference>
<dbReference type="OrthoDB" id="5197788at2"/>
<evidence type="ECO:0000259" key="1">
    <source>
        <dbReference type="PROSITE" id="PS51186"/>
    </source>
</evidence>
<dbReference type="NCBIfam" id="NF040501">
    <property type="entry name" value="resist_ArsN2"/>
    <property type="match status" value="1"/>
</dbReference>
<dbReference type="Gene3D" id="3.40.630.30">
    <property type="match status" value="1"/>
</dbReference>
<dbReference type="InterPro" id="IPR000182">
    <property type="entry name" value="GNAT_dom"/>
</dbReference>
<evidence type="ECO:0000313" key="2">
    <source>
        <dbReference type="EMBL" id="PTR13578.1"/>
    </source>
</evidence>
<reference evidence="2 3" key="1">
    <citation type="submission" date="2018-04" db="EMBL/GenBank/DDBJ databases">
        <title>Genomic Encyclopedia of Type Strains, Phase III (KMG-III): the genomes of soil and plant-associated and newly described type strains.</title>
        <authorList>
            <person name="Whitman W."/>
        </authorList>
    </citation>
    <scope>NUCLEOTIDE SEQUENCE [LARGE SCALE GENOMIC DNA]</scope>
    <source>
        <strain evidence="2 3">KA25</strain>
    </source>
</reference>
<organism evidence="2 3">
    <name type="scientific">Cereibacter azotoformans</name>
    <dbReference type="NCBI Taxonomy" id="43057"/>
    <lineage>
        <taxon>Bacteria</taxon>
        <taxon>Pseudomonadati</taxon>
        <taxon>Pseudomonadota</taxon>
        <taxon>Alphaproteobacteria</taxon>
        <taxon>Rhodobacterales</taxon>
        <taxon>Paracoccaceae</taxon>
        <taxon>Cereibacter</taxon>
    </lineage>
</organism>
<name>A0A2T5JU64_9RHOB</name>
<dbReference type="RefSeq" id="WP_108222282.1">
    <property type="nucleotide sequence ID" value="NZ_CP090021.1"/>
</dbReference>
<keyword evidence="2" id="KW-0808">Transferase</keyword>
<dbReference type="Pfam" id="PF13508">
    <property type="entry name" value="Acetyltransf_7"/>
    <property type="match status" value="1"/>
</dbReference>
<dbReference type="AlphaFoldDB" id="A0A2T5JU64"/>
<dbReference type="GO" id="GO:0016747">
    <property type="term" value="F:acyltransferase activity, transferring groups other than amino-acyl groups"/>
    <property type="evidence" value="ECO:0007669"/>
    <property type="project" value="InterPro"/>
</dbReference>
<dbReference type="EMBL" id="QAOT01000021">
    <property type="protein sequence ID" value="PTR13578.1"/>
    <property type="molecule type" value="Genomic_DNA"/>
</dbReference>
<dbReference type="InterPro" id="IPR016181">
    <property type="entry name" value="Acyl_CoA_acyltransferase"/>
</dbReference>
<evidence type="ECO:0000313" key="3">
    <source>
        <dbReference type="Proteomes" id="UP000244060"/>
    </source>
</evidence>
<proteinExistence type="predicted"/>
<keyword evidence="3" id="KW-1185">Reference proteome</keyword>
<feature type="domain" description="N-acetyltransferase" evidence="1">
    <location>
        <begin position="1"/>
        <end position="146"/>
    </location>
</feature>
<comment type="caution">
    <text evidence="2">The sequence shown here is derived from an EMBL/GenBank/DDBJ whole genome shotgun (WGS) entry which is preliminary data.</text>
</comment>
<dbReference type="SUPFAM" id="SSF55729">
    <property type="entry name" value="Acyl-CoA N-acyltransferases (Nat)"/>
    <property type="match status" value="1"/>
</dbReference>